<protein>
    <recommendedName>
        <fullName evidence="2">Transposase TnpC homeodomain domain-containing protein</fullName>
    </recommendedName>
</protein>
<dbReference type="RefSeq" id="WP_126814769.1">
    <property type="nucleotide sequence ID" value="NZ_NGKC01000018.1"/>
</dbReference>
<evidence type="ECO:0000256" key="1">
    <source>
        <dbReference type="SAM" id="MobiDB-lite"/>
    </source>
</evidence>
<feature type="domain" description="Transposase TnpC homeodomain" evidence="2">
    <location>
        <begin position="51"/>
        <end position="127"/>
    </location>
</feature>
<dbReference type="InterPro" id="IPR024463">
    <property type="entry name" value="Transposase_TnpC_homeodom"/>
</dbReference>
<evidence type="ECO:0000259" key="2">
    <source>
        <dbReference type="Pfam" id="PF13007"/>
    </source>
</evidence>
<keyword evidence="4" id="KW-1185">Reference proteome</keyword>
<dbReference type="EMBL" id="NGKC01000018">
    <property type="protein sequence ID" value="RSU09494.1"/>
    <property type="molecule type" value="Genomic_DNA"/>
</dbReference>
<evidence type="ECO:0000313" key="3">
    <source>
        <dbReference type="EMBL" id="RSU09494.1"/>
    </source>
</evidence>
<feature type="region of interest" description="Disordered" evidence="1">
    <location>
        <begin position="76"/>
        <end position="107"/>
    </location>
</feature>
<dbReference type="PANTHER" id="PTHR33678">
    <property type="entry name" value="BLL1576 PROTEIN"/>
    <property type="match status" value="1"/>
</dbReference>
<dbReference type="AlphaFoldDB" id="A0A430ANJ6"/>
<proteinExistence type="predicted"/>
<name>A0A430ANJ6_9ENTE</name>
<organism evidence="3 4">
    <name type="scientific">Vagococcus acidifermentans</name>
    <dbReference type="NCBI Taxonomy" id="564710"/>
    <lineage>
        <taxon>Bacteria</taxon>
        <taxon>Bacillati</taxon>
        <taxon>Bacillota</taxon>
        <taxon>Bacilli</taxon>
        <taxon>Lactobacillales</taxon>
        <taxon>Enterococcaceae</taxon>
        <taxon>Vagococcus</taxon>
    </lineage>
</organism>
<sequence length="228" mass="25439">MEIVALCDDKILKNNKNNDVSILLQVIETLKGTIESTNQANQHLIAEVKLLREQVAYLTDKRFGRSKETLSNQVSGQLSLFSEDQPSEATRSAETPATQTASAIEVNQHRRKAGQKAAKIAHLPVIDQHHTLAEGDRICEQCGSVMTDIGSTQLRDEILFHQAALDRLNHHQHTYCCKTCDHAGRPSFKKAPVPKPLIPNSLGSNSLVTQTALMKFEQKLPCYRQVEY</sequence>
<reference evidence="3 4" key="1">
    <citation type="submission" date="2017-05" db="EMBL/GenBank/DDBJ databases">
        <title>Vagococcus spp. assemblies.</title>
        <authorList>
            <person name="Gulvik C.A."/>
        </authorList>
    </citation>
    <scope>NUCLEOTIDE SEQUENCE [LARGE SCALE GENOMIC DNA]</scope>
    <source>
        <strain evidence="3 4">LMG 24798</strain>
    </source>
</reference>
<dbReference type="OrthoDB" id="9760067at2"/>
<feature type="compositionally biased region" description="Polar residues" evidence="1">
    <location>
        <begin position="76"/>
        <end position="102"/>
    </location>
</feature>
<evidence type="ECO:0000313" key="4">
    <source>
        <dbReference type="Proteomes" id="UP000286773"/>
    </source>
</evidence>
<comment type="caution">
    <text evidence="3">The sequence shown here is derived from an EMBL/GenBank/DDBJ whole genome shotgun (WGS) entry which is preliminary data.</text>
</comment>
<dbReference type="Proteomes" id="UP000286773">
    <property type="component" value="Unassembled WGS sequence"/>
</dbReference>
<accession>A0A430ANJ6</accession>
<dbReference type="Pfam" id="PF13007">
    <property type="entry name" value="LZ_Tnp_IS66"/>
    <property type="match status" value="1"/>
</dbReference>
<gene>
    <name evidence="3" type="ORF">CBF27_12340</name>
</gene>
<dbReference type="InterPro" id="IPR052344">
    <property type="entry name" value="Transposase-related"/>
</dbReference>